<reference evidence="1" key="1">
    <citation type="journal article" date="2021" name="New Phytol.">
        <title>Evolutionary innovations through gain and loss of genes in the ectomycorrhizal Boletales.</title>
        <authorList>
            <person name="Wu G."/>
            <person name="Miyauchi S."/>
            <person name="Morin E."/>
            <person name="Kuo A."/>
            <person name="Drula E."/>
            <person name="Varga T."/>
            <person name="Kohler A."/>
            <person name="Feng B."/>
            <person name="Cao Y."/>
            <person name="Lipzen A."/>
            <person name="Daum C."/>
            <person name="Hundley H."/>
            <person name="Pangilinan J."/>
            <person name="Johnson J."/>
            <person name="Barry K."/>
            <person name="LaButti K."/>
            <person name="Ng V."/>
            <person name="Ahrendt S."/>
            <person name="Min B."/>
            <person name="Choi I.G."/>
            <person name="Park H."/>
            <person name="Plett J.M."/>
            <person name="Magnuson J."/>
            <person name="Spatafora J.W."/>
            <person name="Nagy L.G."/>
            <person name="Henrissat B."/>
            <person name="Grigoriev I.V."/>
            <person name="Yang Z.L."/>
            <person name="Xu J."/>
            <person name="Martin F.M."/>
        </authorList>
    </citation>
    <scope>NUCLEOTIDE SEQUENCE</scope>
    <source>
        <strain evidence="1">KUC20120723A-06</strain>
    </source>
</reference>
<dbReference type="EMBL" id="MU266343">
    <property type="protein sequence ID" value="KAH7929296.1"/>
    <property type="molecule type" value="Genomic_DNA"/>
</dbReference>
<dbReference type="Proteomes" id="UP000790709">
    <property type="component" value="Unassembled WGS sequence"/>
</dbReference>
<comment type="caution">
    <text evidence="1">The sequence shown here is derived from an EMBL/GenBank/DDBJ whole genome shotgun (WGS) entry which is preliminary data.</text>
</comment>
<keyword evidence="1" id="KW-0645">Protease</keyword>
<feature type="non-terminal residue" evidence="1">
    <location>
        <position position="1"/>
    </location>
</feature>
<accession>A0ACB8BW41</accession>
<organism evidence="1 2">
    <name type="scientific">Leucogyrophana mollusca</name>
    <dbReference type="NCBI Taxonomy" id="85980"/>
    <lineage>
        <taxon>Eukaryota</taxon>
        <taxon>Fungi</taxon>
        <taxon>Dikarya</taxon>
        <taxon>Basidiomycota</taxon>
        <taxon>Agaricomycotina</taxon>
        <taxon>Agaricomycetes</taxon>
        <taxon>Agaricomycetidae</taxon>
        <taxon>Boletales</taxon>
        <taxon>Boletales incertae sedis</taxon>
        <taxon>Leucogyrophana</taxon>
    </lineage>
</organism>
<proteinExistence type="predicted"/>
<keyword evidence="1" id="KW-0378">Hydrolase</keyword>
<protein>
    <submittedName>
        <fullName evidence="1">Acid protease</fullName>
    </submittedName>
</protein>
<evidence type="ECO:0000313" key="1">
    <source>
        <dbReference type="EMBL" id="KAH7929296.1"/>
    </source>
</evidence>
<gene>
    <name evidence="1" type="ORF">BV22DRAFT_1003073</name>
</gene>
<evidence type="ECO:0000313" key="2">
    <source>
        <dbReference type="Proteomes" id="UP000790709"/>
    </source>
</evidence>
<name>A0ACB8BW41_9AGAM</name>
<keyword evidence="2" id="KW-1185">Reference proteome</keyword>
<sequence length="365" mass="37765">VGCRPQEFDVSLDTGSSDFWIATNQCTTCTSGISLFDPSASSTFKASTSSANITYGAGSVQGTISQDTVSLGTLTVPKQTLLAATQPTPNLMQYGLSGIMGLAFMPISAMKAYPFWENLVNNELANNVMSFYLERYVDQSTDISTAPGGTFILGGINSSLYTGEIEFLPVPQPTGPTPSYWMLEVSAMTVQGKSITVPDNSLAAIDTGTTLIAAPSATVQSLWATVPGSQPLTGDYEGLYAFPCSTDVSVSISFGGTAWAINTKDMNLGSVDVTTTGPMSGIVDAASSGSQMCVGAIFDIGSSVGSGPGAPSWVIGDTFLKNVYTVLQGGTPLHIGFAHLPSASSLSCGTSHFSLLGGCAIYLSR</sequence>